<evidence type="ECO:0000313" key="3">
    <source>
        <dbReference type="RefSeq" id="XP_022818853.1"/>
    </source>
</evidence>
<feature type="compositionally biased region" description="Polar residues" evidence="1">
    <location>
        <begin position="147"/>
        <end position="171"/>
    </location>
</feature>
<gene>
    <name evidence="3" type="primary">LOC111351266</name>
</gene>
<keyword evidence="2" id="KW-1185">Reference proteome</keyword>
<dbReference type="Proteomes" id="UP000301870">
    <property type="component" value="Chromosome 13"/>
</dbReference>
<sequence length="171" mass="20343">MRSSRRSKNKEKSYERINKNRYKNRWSRFGWGSNDAISSGPFLENLNEILREKKYHQSEGKGNWKIMPRDSCEIYKARQKRMESSRRKYNNDSNESDHTVSDDDDDRRSKKKQRKKTPKKREPPKNFRPRGPRGKNKKRNPPRSRAVSKSSDTNSSFTRTTSYTTVSDMDD</sequence>
<dbReference type="KEGG" id="sliu:111351266"/>
<feature type="compositionally biased region" description="Basic and acidic residues" evidence="1">
    <location>
        <begin position="77"/>
        <end position="101"/>
    </location>
</feature>
<feature type="compositionally biased region" description="Basic residues" evidence="1">
    <location>
        <begin position="127"/>
        <end position="142"/>
    </location>
</feature>
<organism evidence="2 3">
    <name type="scientific">Spodoptera litura</name>
    <name type="common">Asian cotton leafworm</name>
    <dbReference type="NCBI Taxonomy" id="69820"/>
    <lineage>
        <taxon>Eukaryota</taxon>
        <taxon>Metazoa</taxon>
        <taxon>Ecdysozoa</taxon>
        <taxon>Arthropoda</taxon>
        <taxon>Hexapoda</taxon>
        <taxon>Insecta</taxon>
        <taxon>Pterygota</taxon>
        <taxon>Neoptera</taxon>
        <taxon>Endopterygota</taxon>
        <taxon>Lepidoptera</taxon>
        <taxon>Glossata</taxon>
        <taxon>Ditrysia</taxon>
        <taxon>Noctuoidea</taxon>
        <taxon>Noctuidae</taxon>
        <taxon>Amphipyrinae</taxon>
        <taxon>Spodoptera</taxon>
    </lineage>
</organism>
<dbReference type="GeneID" id="111351266"/>
<proteinExistence type="predicted"/>
<feature type="compositionally biased region" description="Basic residues" evidence="1">
    <location>
        <begin position="109"/>
        <end position="119"/>
    </location>
</feature>
<dbReference type="RefSeq" id="XP_022818853.1">
    <property type="nucleotide sequence ID" value="XM_022963085.1"/>
</dbReference>
<feature type="region of interest" description="Disordered" evidence="1">
    <location>
        <begin position="77"/>
        <end position="171"/>
    </location>
</feature>
<evidence type="ECO:0000256" key="1">
    <source>
        <dbReference type="SAM" id="MobiDB-lite"/>
    </source>
</evidence>
<name>A0A9J7DUT2_SPOLT</name>
<evidence type="ECO:0000313" key="2">
    <source>
        <dbReference type="Proteomes" id="UP000301870"/>
    </source>
</evidence>
<accession>A0A9J7DUT2</accession>
<protein>
    <submittedName>
        <fullName evidence="3">Uncharacterized protein LOC111351266 isoform X1</fullName>
    </submittedName>
</protein>
<dbReference type="AlphaFoldDB" id="A0A9J7DUT2"/>
<reference evidence="3" key="1">
    <citation type="submission" date="2025-08" db="UniProtKB">
        <authorList>
            <consortium name="RefSeq"/>
        </authorList>
    </citation>
    <scope>IDENTIFICATION</scope>
    <source>
        <strain evidence="3">Ishihara</strain>
        <tissue evidence="3">Whole body</tissue>
    </source>
</reference>
<dbReference type="OrthoDB" id="7475823at2759"/>